<evidence type="ECO:0000259" key="2">
    <source>
        <dbReference type="Pfam" id="PF00582"/>
    </source>
</evidence>
<dbReference type="Gene3D" id="3.40.50.620">
    <property type="entry name" value="HUPs"/>
    <property type="match status" value="1"/>
</dbReference>
<dbReference type="InterPro" id="IPR006016">
    <property type="entry name" value="UspA"/>
</dbReference>
<evidence type="ECO:0000256" key="1">
    <source>
        <dbReference type="ARBA" id="ARBA00008791"/>
    </source>
</evidence>
<dbReference type="CDD" id="cd00293">
    <property type="entry name" value="USP-like"/>
    <property type="match status" value="1"/>
</dbReference>
<dbReference type="Proteomes" id="UP000297053">
    <property type="component" value="Chromosome"/>
</dbReference>
<evidence type="ECO:0000313" key="3">
    <source>
        <dbReference type="EMBL" id="QCD64915.1"/>
    </source>
</evidence>
<accession>A0A4D6KCK8</accession>
<dbReference type="PANTHER" id="PTHR46268">
    <property type="entry name" value="STRESS RESPONSE PROTEIN NHAX"/>
    <property type="match status" value="1"/>
</dbReference>
<dbReference type="Pfam" id="PF00582">
    <property type="entry name" value="Usp"/>
    <property type="match status" value="1"/>
</dbReference>
<dbReference type="PANTHER" id="PTHR46268:SF6">
    <property type="entry name" value="UNIVERSAL STRESS PROTEIN UP12"/>
    <property type="match status" value="1"/>
</dbReference>
<proteinExistence type="inferred from homology"/>
<protein>
    <submittedName>
        <fullName evidence="3">Universal stress protein</fullName>
    </submittedName>
</protein>
<dbReference type="PRINTS" id="PR01438">
    <property type="entry name" value="UNVRSLSTRESS"/>
</dbReference>
<name>A0A4D6KCK8_9EURY</name>
<comment type="similarity">
    <text evidence="1">Belongs to the universal stress protein A family.</text>
</comment>
<reference evidence="3 4" key="2">
    <citation type="submission" date="2019-04" db="EMBL/GenBank/DDBJ databases">
        <authorList>
            <person name="Yang S."/>
            <person name="Wei W."/>
        </authorList>
    </citation>
    <scope>NUCLEOTIDE SEQUENCE [LARGE SCALE GENOMIC DNA]</scope>
    <source>
        <strain evidence="4">ZP60</strain>
    </source>
</reference>
<dbReference type="InterPro" id="IPR006015">
    <property type="entry name" value="Universal_stress_UspA"/>
</dbReference>
<dbReference type="SUPFAM" id="SSF52402">
    <property type="entry name" value="Adenine nucleotide alpha hydrolases-like"/>
    <property type="match status" value="1"/>
</dbReference>
<dbReference type="EMBL" id="CP039375">
    <property type="protein sequence ID" value="QCD64915.1"/>
    <property type="molecule type" value="Genomic_DNA"/>
</dbReference>
<reference evidence="3 4" key="1">
    <citation type="submission" date="2019-04" db="EMBL/GenBank/DDBJ databases">
        <title>Complete genome sequence of Arthrobacter sp. ZXY-2 associated with effective atrazine degradation and salt adaptation.</title>
        <authorList>
            <person name="Zhao X."/>
        </authorList>
    </citation>
    <scope>NUCLEOTIDE SEQUENCE [LARGE SCALE GENOMIC DNA]</scope>
    <source>
        <strain evidence="4">ZP60</strain>
    </source>
</reference>
<dbReference type="InterPro" id="IPR014729">
    <property type="entry name" value="Rossmann-like_a/b/a_fold"/>
</dbReference>
<dbReference type="OMA" id="IEYASQP"/>
<organism evidence="3 4">
    <name type="scientific">Halomicrobium mukohataei</name>
    <dbReference type="NCBI Taxonomy" id="57705"/>
    <lineage>
        <taxon>Archaea</taxon>
        <taxon>Methanobacteriati</taxon>
        <taxon>Methanobacteriota</taxon>
        <taxon>Stenosarchaea group</taxon>
        <taxon>Halobacteria</taxon>
        <taxon>Halobacteriales</taxon>
        <taxon>Haloarculaceae</taxon>
        <taxon>Halomicrobium</taxon>
    </lineage>
</organism>
<dbReference type="GeneID" id="42178152"/>
<dbReference type="RefSeq" id="WP_012807753.1">
    <property type="nucleotide sequence ID" value="NZ_CP039375.1"/>
</dbReference>
<feature type="domain" description="UspA" evidence="2">
    <location>
        <begin position="6"/>
        <end position="147"/>
    </location>
</feature>
<sequence length="148" mass="15820">MDIDLVLAPVDGSNQSEAAVEYALAIADAYDAEIHLLFVLDETLIRAIEADEVDADAIADQHQVFAAEMQSRLDDRGHEAGLNHSTAAGFSPTRLRQSPGSVILDVAEDLDADFIVVPREPGSDDSVDAIGRAALYVIEYASQPVLSV</sequence>
<dbReference type="KEGG" id="halz:E5139_04410"/>
<evidence type="ECO:0000313" key="4">
    <source>
        <dbReference type="Proteomes" id="UP000297053"/>
    </source>
</evidence>
<dbReference type="AlphaFoldDB" id="A0A4D6KCK8"/>
<gene>
    <name evidence="3" type="ORF">E5139_04410</name>
</gene>